<evidence type="ECO:0000256" key="1">
    <source>
        <dbReference type="SAM" id="MobiDB-lite"/>
    </source>
</evidence>
<name>A0A3B0RGW2_9ZZZZ</name>
<organism evidence="2">
    <name type="scientific">hydrothermal vent metagenome</name>
    <dbReference type="NCBI Taxonomy" id="652676"/>
    <lineage>
        <taxon>unclassified sequences</taxon>
        <taxon>metagenomes</taxon>
        <taxon>ecological metagenomes</taxon>
    </lineage>
</organism>
<gene>
    <name evidence="2" type="ORF">MNBD_ALPHA05-1928</name>
</gene>
<protein>
    <submittedName>
        <fullName evidence="2">Uncharacterized protein</fullName>
    </submittedName>
</protein>
<reference evidence="2" key="1">
    <citation type="submission" date="2018-06" db="EMBL/GenBank/DDBJ databases">
        <authorList>
            <person name="Zhirakovskaya E."/>
        </authorList>
    </citation>
    <scope>NUCLEOTIDE SEQUENCE</scope>
</reference>
<evidence type="ECO:0000313" key="2">
    <source>
        <dbReference type="EMBL" id="VAV91007.1"/>
    </source>
</evidence>
<dbReference type="AlphaFoldDB" id="A0A3B0RGW2"/>
<dbReference type="EMBL" id="UOEH01000052">
    <property type="protein sequence ID" value="VAV91007.1"/>
    <property type="molecule type" value="Genomic_DNA"/>
</dbReference>
<proteinExistence type="predicted"/>
<feature type="region of interest" description="Disordered" evidence="1">
    <location>
        <begin position="199"/>
        <end position="222"/>
    </location>
</feature>
<sequence length="748" mass="80277">MRIWTIILSIVMLVVPAYGADQIIRVSAGEHKDYSRIVIASNANKIEVEQSGRLVRIKHIDASALLDLREVNDQRKAFRILNAKQLRTAGGSMVELAINCDCQVRSSRLANHKFVVDIVDPGKIDRQPRASDNQKSSAQEAVATENLLTLDDRISVEQAHSRMVALLKKAADEGLITITDDDAASQDISAPTQLIDQGTLSINPVPTQKTAKTAPSPPKKEVATAALQTPKFRCLPDAALRIDGEAFDAEPLVEIGNYQVQLAEASGDEEVKLLHQLAAGFISIGFGEEALSLLRDYGEDKSYRADIARAIAERPIASDSQLMYAQNCQGDHALWQAAAAAPAQAIDAYKRSSGAIEHLPARLKTLIATRLAMKMVTAEAWQESQELFDIASAGQETLGPELEYVQARLTEINGDAEAARIALLEIAAENSNASDDALLALADSYAQKRREPHEGFKEDIGALAKLAGSSKAAFSEARAWAQIGNTEAALMLLGNEASKSPALVKQARTTAIPILKKAILEQDRQSRIAALDAFLDHREWLRVGVSEVELRSQIADAAFDFGLPNLALEILENGPKHPSKDYILATASAALAAGETNEAIVISAPYTNDLAFGEILVKANIERNEYHTALASAAALSDDSARASMTARAGWLAKAWQNAAVGFKSMDPNSIDSNAAIQFALSAYMSGDTALPAAADAVLSKEDSSVIRDGLQALFSADDGGTTLERSRQIIGGVTQEILAYQGLLENG</sequence>
<accession>A0A3B0RGW2</accession>